<dbReference type="PANTHER" id="PTHR33221:SF5">
    <property type="entry name" value="HTH-TYPE TRANSCRIPTIONAL REGULATOR ISCR"/>
    <property type="match status" value="1"/>
</dbReference>
<dbReference type="SUPFAM" id="SSF46785">
    <property type="entry name" value="Winged helix' DNA-binding domain"/>
    <property type="match status" value="1"/>
</dbReference>
<dbReference type="RefSeq" id="WP_073272393.1">
    <property type="nucleotide sequence ID" value="NZ_FRAC01000006.1"/>
</dbReference>
<reference evidence="2 3" key="1">
    <citation type="submission" date="2016-11" db="EMBL/GenBank/DDBJ databases">
        <authorList>
            <person name="Jaros S."/>
            <person name="Januszkiewicz K."/>
            <person name="Wedrychowicz H."/>
        </authorList>
    </citation>
    <scope>NUCLEOTIDE SEQUENCE [LARGE SCALE GENOMIC DNA]</scope>
    <source>
        <strain evidence="2 3">DSM 15929</strain>
    </source>
</reference>
<dbReference type="NCBIfam" id="TIGR00738">
    <property type="entry name" value="rrf2_super"/>
    <property type="match status" value="1"/>
</dbReference>
<gene>
    <name evidence="2" type="ORF">SAMN02745136_00393</name>
</gene>
<protein>
    <submittedName>
        <fullName evidence="2">Transcriptional regulator, BadM/Rrf2 family</fullName>
    </submittedName>
</protein>
<dbReference type="GO" id="GO:0003700">
    <property type="term" value="F:DNA-binding transcription factor activity"/>
    <property type="evidence" value="ECO:0007669"/>
    <property type="project" value="TreeGrafter"/>
</dbReference>
<evidence type="ECO:0000313" key="3">
    <source>
        <dbReference type="Proteomes" id="UP000184386"/>
    </source>
</evidence>
<organism evidence="2 3">
    <name type="scientific">Anaerocolumna jejuensis DSM 15929</name>
    <dbReference type="NCBI Taxonomy" id="1121322"/>
    <lineage>
        <taxon>Bacteria</taxon>
        <taxon>Bacillati</taxon>
        <taxon>Bacillota</taxon>
        <taxon>Clostridia</taxon>
        <taxon>Lachnospirales</taxon>
        <taxon>Lachnospiraceae</taxon>
        <taxon>Anaerocolumna</taxon>
    </lineage>
</organism>
<sequence length="159" mass="17125">MKLSTKGRYGLRAVVDLALNSADEAVALSSVSERQGISISYLEQLIAKLKKAGIVNSIRGAQGGYVLAKKPEEISVGDILRALEGDLNPVDCAEIEGSSNTCTGANSCVTKYVWMRISDSINNTVDTMLLSELLEEGRRITNENTSESKETRIKPSCGQ</sequence>
<dbReference type="InterPro" id="IPR036388">
    <property type="entry name" value="WH-like_DNA-bd_sf"/>
</dbReference>
<keyword evidence="1" id="KW-0238">DNA-binding</keyword>
<dbReference type="InterPro" id="IPR000944">
    <property type="entry name" value="Tscrpt_reg_Rrf2"/>
</dbReference>
<evidence type="ECO:0000256" key="1">
    <source>
        <dbReference type="ARBA" id="ARBA00023125"/>
    </source>
</evidence>
<evidence type="ECO:0000313" key="2">
    <source>
        <dbReference type="EMBL" id="SHJ56345.1"/>
    </source>
</evidence>
<dbReference type="GO" id="GO:0005829">
    <property type="term" value="C:cytosol"/>
    <property type="evidence" value="ECO:0007669"/>
    <property type="project" value="TreeGrafter"/>
</dbReference>
<dbReference type="PANTHER" id="PTHR33221">
    <property type="entry name" value="WINGED HELIX-TURN-HELIX TRANSCRIPTIONAL REGULATOR, RRF2 FAMILY"/>
    <property type="match status" value="1"/>
</dbReference>
<dbReference type="AlphaFoldDB" id="A0A1M6KBI4"/>
<dbReference type="STRING" id="1121322.SAMN02745136_00393"/>
<dbReference type="PROSITE" id="PS01332">
    <property type="entry name" value="HTH_RRF2_1"/>
    <property type="match status" value="1"/>
</dbReference>
<name>A0A1M6KBI4_9FIRM</name>
<dbReference type="Proteomes" id="UP000184386">
    <property type="component" value="Unassembled WGS sequence"/>
</dbReference>
<dbReference type="EMBL" id="FRAC01000006">
    <property type="protein sequence ID" value="SHJ56345.1"/>
    <property type="molecule type" value="Genomic_DNA"/>
</dbReference>
<keyword evidence="3" id="KW-1185">Reference proteome</keyword>
<dbReference type="PROSITE" id="PS51197">
    <property type="entry name" value="HTH_RRF2_2"/>
    <property type="match status" value="1"/>
</dbReference>
<dbReference type="GO" id="GO:0003677">
    <property type="term" value="F:DNA binding"/>
    <property type="evidence" value="ECO:0007669"/>
    <property type="project" value="UniProtKB-KW"/>
</dbReference>
<dbReference type="Gene3D" id="1.10.10.10">
    <property type="entry name" value="Winged helix-like DNA-binding domain superfamily/Winged helix DNA-binding domain"/>
    <property type="match status" value="1"/>
</dbReference>
<proteinExistence type="predicted"/>
<accession>A0A1M6KBI4</accession>
<dbReference type="Pfam" id="PF02082">
    <property type="entry name" value="Rrf2"/>
    <property type="match status" value="1"/>
</dbReference>
<dbReference type="InterPro" id="IPR036390">
    <property type="entry name" value="WH_DNA-bd_sf"/>
</dbReference>
<dbReference type="OrthoDB" id="9808360at2"/>
<dbReference type="InterPro" id="IPR030489">
    <property type="entry name" value="TR_Rrf2-type_CS"/>
</dbReference>